<evidence type="ECO:0000313" key="3">
    <source>
        <dbReference type="Proteomes" id="UP001632038"/>
    </source>
</evidence>
<dbReference type="Proteomes" id="UP001632038">
    <property type="component" value="Unassembled WGS sequence"/>
</dbReference>
<reference evidence="3" key="1">
    <citation type="journal article" date="2024" name="IScience">
        <title>Strigolactones Initiate the Formation of Haustorium-like Structures in Castilleja.</title>
        <authorList>
            <person name="Buerger M."/>
            <person name="Peterson D."/>
            <person name="Chory J."/>
        </authorList>
    </citation>
    <scope>NUCLEOTIDE SEQUENCE [LARGE SCALE GENOMIC DNA]</scope>
</reference>
<dbReference type="AlphaFoldDB" id="A0ABD3DV08"/>
<sequence length="107" mass="10612">MSPDGPNVIAGPGANIASGFGGLGLDGIKGIEDSLGESPGPPGDVGKRGLISGDIVGDGDDNGEIESGKIAGAAEIVEAGKFISFKASDDDDEKNAIKIVTRYGLIV</sequence>
<evidence type="ECO:0000313" key="2">
    <source>
        <dbReference type="EMBL" id="KAL3644824.1"/>
    </source>
</evidence>
<keyword evidence="3" id="KW-1185">Reference proteome</keyword>
<evidence type="ECO:0000256" key="1">
    <source>
        <dbReference type="SAM" id="MobiDB-lite"/>
    </source>
</evidence>
<comment type="caution">
    <text evidence="2">The sequence shown here is derived from an EMBL/GenBank/DDBJ whole genome shotgun (WGS) entry which is preliminary data.</text>
</comment>
<accession>A0ABD3DV08</accession>
<organism evidence="2 3">
    <name type="scientific">Castilleja foliolosa</name>
    <dbReference type="NCBI Taxonomy" id="1961234"/>
    <lineage>
        <taxon>Eukaryota</taxon>
        <taxon>Viridiplantae</taxon>
        <taxon>Streptophyta</taxon>
        <taxon>Embryophyta</taxon>
        <taxon>Tracheophyta</taxon>
        <taxon>Spermatophyta</taxon>
        <taxon>Magnoliopsida</taxon>
        <taxon>eudicotyledons</taxon>
        <taxon>Gunneridae</taxon>
        <taxon>Pentapetalae</taxon>
        <taxon>asterids</taxon>
        <taxon>lamiids</taxon>
        <taxon>Lamiales</taxon>
        <taxon>Orobanchaceae</taxon>
        <taxon>Pedicularideae</taxon>
        <taxon>Castillejinae</taxon>
        <taxon>Castilleja</taxon>
    </lineage>
</organism>
<feature type="region of interest" description="Disordered" evidence="1">
    <location>
        <begin position="31"/>
        <end position="64"/>
    </location>
</feature>
<protein>
    <submittedName>
        <fullName evidence="2">Uncharacterized protein</fullName>
    </submittedName>
</protein>
<proteinExistence type="predicted"/>
<gene>
    <name evidence="2" type="ORF">CASFOL_010004</name>
</gene>
<dbReference type="EMBL" id="JAVIJP010000013">
    <property type="protein sequence ID" value="KAL3644824.1"/>
    <property type="molecule type" value="Genomic_DNA"/>
</dbReference>
<name>A0ABD3DV08_9LAMI</name>